<dbReference type="InterPro" id="IPR001972">
    <property type="entry name" value="Stomatin_HflK_fam"/>
</dbReference>
<evidence type="ECO:0000256" key="2">
    <source>
        <dbReference type="ARBA" id="ARBA00007862"/>
    </source>
</evidence>
<organism evidence="9 10">
    <name type="scientific">SAR324 cluster bacterium</name>
    <dbReference type="NCBI Taxonomy" id="2024889"/>
    <lineage>
        <taxon>Bacteria</taxon>
        <taxon>Deltaproteobacteria</taxon>
        <taxon>SAR324 cluster</taxon>
    </lineage>
</organism>
<keyword evidence="3 7" id="KW-0812">Transmembrane</keyword>
<dbReference type="GO" id="GO:0008233">
    <property type="term" value="F:peptidase activity"/>
    <property type="evidence" value="ECO:0007669"/>
    <property type="project" value="UniProtKB-KW"/>
</dbReference>
<evidence type="ECO:0000256" key="1">
    <source>
        <dbReference type="ARBA" id="ARBA00004370"/>
    </source>
</evidence>
<dbReference type="PANTHER" id="PTHR42911">
    <property type="entry name" value="MODULATOR OF FTSH PROTEASE HFLC"/>
    <property type="match status" value="1"/>
</dbReference>
<dbReference type="InterPro" id="IPR036013">
    <property type="entry name" value="Band_7/SPFH_dom_sf"/>
</dbReference>
<proteinExistence type="inferred from homology"/>
<dbReference type="SUPFAM" id="SSF117892">
    <property type="entry name" value="Band 7/SPFH domain"/>
    <property type="match status" value="1"/>
</dbReference>
<comment type="function">
    <text evidence="6">HflC and HflK could regulate a protease.</text>
</comment>
<comment type="caution">
    <text evidence="9">The sequence shown here is derived from an EMBL/GenBank/DDBJ whole genome shotgun (WGS) entry which is preliminary data.</text>
</comment>
<keyword evidence="5 7" id="KW-0472">Membrane</keyword>
<reference evidence="10" key="1">
    <citation type="submission" date="2017-09" db="EMBL/GenBank/DDBJ databases">
        <title>The Reconstruction of 2,631 Draft Metagenome-Assembled Genomes from the Global Oceans.</title>
        <authorList>
            <person name="Tully B.J."/>
            <person name="Graham E.D."/>
            <person name="Heidelberg J.F."/>
        </authorList>
    </citation>
    <scope>NUCLEOTIDE SEQUENCE [LARGE SCALE GENOMIC DNA]</scope>
</reference>
<feature type="domain" description="Band 7" evidence="8">
    <location>
        <begin position="22"/>
        <end position="184"/>
    </location>
</feature>
<protein>
    <recommendedName>
        <fullName evidence="6">Protein HflC</fullName>
    </recommendedName>
</protein>
<evidence type="ECO:0000256" key="5">
    <source>
        <dbReference type="ARBA" id="ARBA00023136"/>
    </source>
</evidence>
<dbReference type="GO" id="GO:0006508">
    <property type="term" value="P:proteolysis"/>
    <property type="evidence" value="ECO:0007669"/>
    <property type="project" value="UniProtKB-KW"/>
</dbReference>
<dbReference type="PIRSF" id="PIRSF005651">
    <property type="entry name" value="HflC"/>
    <property type="match status" value="1"/>
</dbReference>
<dbReference type="CDD" id="cd03405">
    <property type="entry name" value="SPFH_HflC"/>
    <property type="match status" value="1"/>
</dbReference>
<evidence type="ECO:0000313" key="9">
    <source>
        <dbReference type="EMBL" id="MAH63877.1"/>
    </source>
</evidence>
<keyword evidence="4 7" id="KW-1133">Transmembrane helix</keyword>
<gene>
    <name evidence="9" type="ORF">CMN54_10625</name>
</gene>
<evidence type="ECO:0000313" key="10">
    <source>
        <dbReference type="Proteomes" id="UP000226525"/>
    </source>
</evidence>
<evidence type="ECO:0000256" key="6">
    <source>
        <dbReference type="PIRNR" id="PIRNR005651"/>
    </source>
</evidence>
<dbReference type="Pfam" id="PF01145">
    <property type="entry name" value="Band_7"/>
    <property type="match status" value="1"/>
</dbReference>
<evidence type="ECO:0000256" key="7">
    <source>
        <dbReference type="SAM" id="Phobius"/>
    </source>
</evidence>
<dbReference type="AlphaFoldDB" id="A0A2D6YL10"/>
<dbReference type="PRINTS" id="PR00721">
    <property type="entry name" value="STOMATIN"/>
</dbReference>
<sequence>MRSFSTNLLLIAGAVLVGIIYLSTFIVDRTQFAVEIRLGDPVSVHMEPGLKFKMPFLTKVFYVDNRLLSNDSDPGSVFTEDKKEMIVDAYSKWKVSDPLKFYETVRSLAGAQSRLDDIIYSQTREILGKHTLVEIVSGNRRDIRETITTNSRKAAESFGIEVADVRIKRADLPEANSLAVYGRMEAERRRTAKLYRSEGEERSLEIRSAADRDRVKIMAEANKIAEELKGTADASATEIYASAYQLDPDFFEFQRSHDAYRHSLREDTTLLLSSDQPFFRFLKEEEPQTSRKQIE</sequence>
<dbReference type="Proteomes" id="UP000226525">
    <property type="component" value="Unassembled WGS sequence"/>
</dbReference>
<accession>A0A2D6YL10</accession>
<comment type="similarity">
    <text evidence="2 6">Belongs to the band 7/mec-2 family. HflC subfamily.</text>
</comment>
<dbReference type="InterPro" id="IPR010200">
    <property type="entry name" value="HflC"/>
</dbReference>
<evidence type="ECO:0000256" key="4">
    <source>
        <dbReference type="ARBA" id="ARBA00022989"/>
    </source>
</evidence>
<dbReference type="PANTHER" id="PTHR42911:SF1">
    <property type="entry name" value="MODULATOR OF FTSH PROTEASE HFLC"/>
    <property type="match status" value="1"/>
</dbReference>
<comment type="subcellular location">
    <subcellularLocation>
        <location evidence="1">Membrane</location>
    </subcellularLocation>
</comment>
<name>A0A2D6YL10_9DELT</name>
<keyword evidence="9" id="KW-0378">Hydrolase</keyword>
<dbReference type="EMBL" id="NZEX01000120">
    <property type="protein sequence ID" value="MAH63877.1"/>
    <property type="molecule type" value="Genomic_DNA"/>
</dbReference>
<evidence type="ECO:0000259" key="8">
    <source>
        <dbReference type="SMART" id="SM00244"/>
    </source>
</evidence>
<dbReference type="SMART" id="SM00244">
    <property type="entry name" value="PHB"/>
    <property type="match status" value="1"/>
</dbReference>
<dbReference type="InterPro" id="IPR001107">
    <property type="entry name" value="Band_7"/>
</dbReference>
<keyword evidence="9" id="KW-0645">Protease</keyword>
<dbReference type="GO" id="GO:0016020">
    <property type="term" value="C:membrane"/>
    <property type="evidence" value="ECO:0007669"/>
    <property type="project" value="UniProtKB-SubCell"/>
</dbReference>
<feature type="transmembrane region" description="Helical" evidence="7">
    <location>
        <begin position="7"/>
        <end position="27"/>
    </location>
</feature>
<evidence type="ECO:0000256" key="3">
    <source>
        <dbReference type="ARBA" id="ARBA00022692"/>
    </source>
</evidence>
<dbReference type="Gene3D" id="3.30.479.30">
    <property type="entry name" value="Band 7 domain"/>
    <property type="match status" value="1"/>
</dbReference>